<dbReference type="Proteomes" id="UP001287286">
    <property type="component" value="Unassembled WGS sequence"/>
</dbReference>
<name>A0ABR0BHU2_PURLI</name>
<proteinExistence type="predicted"/>
<organism evidence="2 3">
    <name type="scientific">Purpureocillium lilacinum</name>
    <name type="common">Paecilomyces lilacinus</name>
    <dbReference type="NCBI Taxonomy" id="33203"/>
    <lineage>
        <taxon>Eukaryota</taxon>
        <taxon>Fungi</taxon>
        <taxon>Dikarya</taxon>
        <taxon>Ascomycota</taxon>
        <taxon>Pezizomycotina</taxon>
        <taxon>Sordariomycetes</taxon>
        <taxon>Hypocreomycetidae</taxon>
        <taxon>Hypocreales</taxon>
        <taxon>Ophiocordycipitaceae</taxon>
        <taxon>Purpureocillium</taxon>
    </lineage>
</organism>
<accession>A0ABR0BHU2</accession>
<keyword evidence="3" id="KW-1185">Reference proteome</keyword>
<protein>
    <submittedName>
        <fullName evidence="2">Uncharacterized protein</fullName>
    </submittedName>
</protein>
<feature type="region of interest" description="Disordered" evidence="1">
    <location>
        <begin position="26"/>
        <end position="57"/>
    </location>
</feature>
<evidence type="ECO:0000313" key="2">
    <source>
        <dbReference type="EMBL" id="KAK4078071.1"/>
    </source>
</evidence>
<dbReference type="EMBL" id="JAWRVI010000087">
    <property type="protein sequence ID" value="KAK4078071.1"/>
    <property type="molecule type" value="Genomic_DNA"/>
</dbReference>
<evidence type="ECO:0000256" key="1">
    <source>
        <dbReference type="SAM" id="MobiDB-lite"/>
    </source>
</evidence>
<reference evidence="2 3" key="1">
    <citation type="journal article" date="2024" name="Microbiol. Resour. Announc.">
        <title>Genome annotations for the ascomycete fungi Trichoderma harzianum, Trichoderma aggressivum, and Purpureocillium lilacinum.</title>
        <authorList>
            <person name="Beijen E.P.W."/>
            <person name="Ohm R.A."/>
        </authorList>
    </citation>
    <scope>NUCLEOTIDE SEQUENCE [LARGE SCALE GENOMIC DNA]</scope>
    <source>
        <strain evidence="2 3">CBS 150709</strain>
    </source>
</reference>
<comment type="caution">
    <text evidence="2">The sequence shown here is derived from an EMBL/GenBank/DDBJ whole genome shotgun (WGS) entry which is preliminary data.</text>
</comment>
<sequence>MPSDICIFDAGTSGSGSLSVKFPSLSLGTPVPKDTNPATPQVPQLRRRSAPSAPTDELFPRHRTWSGGLLSRCHRAPTIVARDHHDLSLMGVDGARWTKKAAPIVLSSAVCAIEDSASPAGSPPQLPLTFVCLAIAPAGAILAPWEASLVLAPVNESRRLFESPRFTKLQLK</sequence>
<gene>
    <name evidence="2" type="ORF">Purlil1_12092</name>
</gene>
<evidence type="ECO:0000313" key="3">
    <source>
        <dbReference type="Proteomes" id="UP001287286"/>
    </source>
</evidence>